<dbReference type="EMBL" id="BAFH01000004">
    <property type="protein sequence ID" value="GAB64283.1"/>
    <property type="molecule type" value="Genomic_DNA"/>
</dbReference>
<proteinExistence type="predicted"/>
<keyword evidence="3" id="KW-1185">Reference proteome</keyword>
<dbReference type="Pfam" id="PF01986">
    <property type="entry name" value="DUF123"/>
    <property type="match status" value="1"/>
</dbReference>
<dbReference type="InterPro" id="IPR000305">
    <property type="entry name" value="GIY-YIG_endonuc"/>
</dbReference>
<name>I3IRD8_9BACT</name>
<evidence type="ECO:0000313" key="3">
    <source>
        <dbReference type="Proteomes" id="UP000002985"/>
    </source>
</evidence>
<dbReference type="PANTHER" id="PTHR37460">
    <property type="entry name" value="ENDONUCLEASE III"/>
    <property type="match status" value="1"/>
</dbReference>
<organism evidence="2 3">
    <name type="scientific">Candidatus Jettenia caeni</name>
    <dbReference type="NCBI Taxonomy" id="247490"/>
    <lineage>
        <taxon>Bacteria</taxon>
        <taxon>Pseudomonadati</taxon>
        <taxon>Planctomycetota</taxon>
        <taxon>Candidatus Brocadiia</taxon>
        <taxon>Candidatus Brocadiales</taxon>
        <taxon>Candidatus Brocadiaceae</taxon>
        <taxon>Candidatus Jettenia</taxon>
    </lineage>
</organism>
<dbReference type="eggNOG" id="COG1833">
    <property type="taxonomic scope" value="Bacteria"/>
</dbReference>
<dbReference type="PANTHER" id="PTHR37460:SF1">
    <property type="entry name" value="ENDONUCLEASE III"/>
    <property type="match status" value="1"/>
</dbReference>
<protein>
    <recommendedName>
        <fullName evidence="1">GIY-YIG domain-containing protein</fullName>
    </recommendedName>
</protein>
<dbReference type="AlphaFoldDB" id="I3IRD8"/>
<evidence type="ECO:0000313" key="2">
    <source>
        <dbReference type="EMBL" id="GAB64283.1"/>
    </source>
</evidence>
<dbReference type="InterPro" id="IPR002837">
    <property type="entry name" value="DUF123"/>
</dbReference>
<dbReference type="SMART" id="SM00465">
    <property type="entry name" value="GIYc"/>
    <property type="match status" value="1"/>
</dbReference>
<comment type="caution">
    <text evidence="2">The sequence shown here is derived from an EMBL/GenBank/DDBJ whole genome shotgun (WGS) entry which is preliminary data.</text>
</comment>
<sequence>MIKVGSLGIYNFAAGFYVYIGSAQDNLERRIERHLRKEKKFHWHIDYLLAYGKVICVHTYALEKNWECRLSRRISTIKNATTPVKGFGSSDCNCLSHLYFFQNNPEVKMSTLYSEQNSSYL</sequence>
<feature type="domain" description="GIY-YIG" evidence="1">
    <location>
        <begin position="3"/>
        <end position="102"/>
    </location>
</feature>
<evidence type="ECO:0000259" key="1">
    <source>
        <dbReference type="SMART" id="SM00465"/>
    </source>
</evidence>
<gene>
    <name evidence="2" type="ORF">KSU1_D0974</name>
</gene>
<dbReference type="STRING" id="247490.KSU1_D0974"/>
<dbReference type="Proteomes" id="UP000002985">
    <property type="component" value="Unassembled WGS sequence"/>
</dbReference>
<dbReference type="OrthoDB" id="9802365at2"/>
<reference evidence="2 3" key="1">
    <citation type="journal article" date="2012" name="FEBS Lett.">
        <title>Anammox organism KSU-1 expresses a NirK-type copper-containing nitrite reductase instead of a NirS-type with cytochrome cd1.</title>
        <authorList>
            <person name="Hira D."/>
            <person name="Toh H."/>
            <person name="Migita C.T."/>
            <person name="Okubo H."/>
            <person name="Nishiyama T."/>
            <person name="Hattori M."/>
            <person name="Furukawa K."/>
            <person name="Fujii T."/>
        </authorList>
    </citation>
    <scope>NUCLEOTIDE SEQUENCE [LARGE SCALE GENOMIC DNA]</scope>
</reference>
<dbReference type="CDD" id="cd10441">
    <property type="entry name" value="GIY-YIG_COG1833"/>
    <property type="match status" value="1"/>
</dbReference>
<accession>I3IRD8</accession>